<evidence type="ECO:0000313" key="1">
    <source>
        <dbReference type="EMBL" id="SFI65072.1"/>
    </source>
</evidence>
<dbReference type="EMBL" id="FORA01000001">
    <property type="protein sequence ID" value="SFI65072.1"/>
    <property type="molecule type" value="Genomic_DNA"/>
</dbReference>
<name>A0A1I3JXU8_9RHOB</name>
<gene>
    <name evidence="1" type="ORF">SAMN04488095_1469</name>
</gene>
<protein>
    <recommendedName>
        <fullName evidence="3">Helix-turn-helix domain-containing protein</fullName>
    </recommendedName>
</protein>
<keyword evidence="2" id="KW-1185">Reference proteome</keyword>
<sequence length="65" mass="7396">MESRQIAPRFVRIADATQMYSLSRATFDRALAGGDLTRYKRGSAVLLEVAELDAWIRGERETHLE</sequence>
<organism evidence="1 2">
    <name type="scientific">Jannaschia pohangensis</name>
    <dbReference type="NCBI Taxonomy" id="390807"/>
    <lineage>
        <taxon>Bacteria</taxon>
        <taxon>Pseudomonadati</taxon>
        <taxon>Pseudomonadota</taxon>
        <taxon>Alphaproteobacteria</taxon>
        <taxon>Rhodobacterales</taxon>
        <taxon>Roseobacteraceae</taxon>
        <taxon>Jannaschia</taxon>
    </lineage>
</organism>
<evidence type="ECO:0008006" key="3">
    <source>
        <dbReference type="Google" id="ProtNLM"/>
    </source>
</evidence>
<accession>A0A1I3JXU8</accession>
<reference evidence="1 2" key="1">
    <citation type="submission" date="2016-10" db="EMBL/GenBank/DDBJ databases">
        <authorList>
            <person name="de Groot N.N."/>
        </authorList>
    </citation>
    <scope>NUCLEOTIDE SEQUENCE [LARGE SCALE GENOMIC DNA]</scope>
    <source>
        <strain evidence="1 2">DSM 19073</strain>
    </source>
</reference>
<dbReference type="AlphaFoldDB" id="A0A1I3JXU8"/>
<dbReference type="Proteomes" id="UP000199110">
    <property type="component" value="Unassembled WGS sequence"/>
</dbReference>
<evidence type="ECO:0000313" key="2">
    <source>
        <dbReference type="Proteomes" id="UP000199110"/>
    </source>
</evidence>
<proteinExistence type="predicted"/>